<reference evidence="3" key="1">
    <citation type="journal article" date="2021" name="Proc. Natl. Acad. Sci. U.S.A.">
        <title>A Catalog of Tens of Thousands of Viruses from Human Metagenomes Reveals Hidden Associations with Chronic Diseases.</title>
        <authorList>
            <person name="Tisza M.J."/>
            <person name="Buck C.B."/>
        </authorList>
    </citation>
    <scope>NUCLEOTIDE SEQUENCE</scope>
    <source>
        <strain evidence="3">CtTPJ4</strain>
    </source>
</reference>
<sequence length="595" mass="64809">MSLSTRAPRPSSRSSDETVLPIRSSSISRSPCPRRSCGSTLEPARVMVPSTLAGLSVLTTAPTSTVSWRVRCTSSAIATGRLRTSTEPGTSRLSISPRRSRFEVGPHLFFPRATTRTTDPSSRSGREMRRCHRVFVHSSRPTALGSSLYSSPPSRTPTAEKVKMTVSQYAASCARYYADVADVGYSQPDRWTFYDQSDWDGWLIQSPANADCSALVAGCYNLAAHHELGGPFTAGYFPRSTWTGSLREECAQRNFADISDQWTGNEPDGGFEIGDIVLSEEASGGRGHVAMVTGLGPTILSEAWIAEDGSIDGYLGDQTGSEVRSIEYNQHPYTQAAAWTHCLRRRDNHGSTVPSHREENGAATSIQDAVLRAADAVGCPWWAALGALKMETGEAGANIYGHDAGGACSGWGEVTRDNFLNYFWPIVSDWGTSNGVGPLQVTYNGYFINDPNREWWDPQKSSEVGCAILKGLIQSEGDSYEDLKRVGSRYNSGSADGAYEAYGIPFSEACRYWYDKGRPSQGSSDGGEELEVSYATDLLAEMKDRLVEISDQTGAGIAGRRFDGPLVGWLKDISYKQDKLQKSLDEIKDKLGESK</sequence>
<evidence type="ECO:0000313" key="3">
    <source>
        <dbReference type="EMBL" id="DAG00156.1"/>
    </source>
</evidence>
<accession>A0A8S5V0D6</accession>
<dbReference type="InterPro" id="IPR057370">
    <property type="entry name" value="ELLD"/>
</dbReference>
<name>A0A8S5V0D6_9CAUD</name>
<dbReference type="EMBL" id="BK016177">
    <property type="protein sequence ID" value="DAG00156.1"/>
    <property type="molecule type" value="Genomic_DNA"/>
</dbReference>
<proteinExistence type="predicted"/>
<evidence type="ECO:0000259" key="2">
    <source>
        <dbReference type="Pfam" id="PF25309"/>
    </source>
</evidence>
<feature type="compositionally biased region" description="Low complexity" evidence="1">
    <location>
        <begin position="21"/>
        <end position="37"/>
    </location>
</feature>
<feature type="domain" description="Endolysin-like" evidence="2">
    <location>
        <begin position="163"/>
        <end position="224"/>
    </location>
</feature>
<protein>
    <recommendedName>
        <fullName evidence="2">Endolysin-like domain-containing protein</fullName>
    </recommendedName>
</protein>
<dbReference type="Pfam" id="PF25309">
    <property type="entry name" value="ELLD"/>
    <property type="match status" value="1"/>
</dbReference>
<organism evidence="3">
    <name type="scientific">Siphoviridae sp. ctTPJ4</name>
    <dbReference type="NCBI Taxonomy" id="2825519"/>
    <lineage>
        <taxon>Viruses</taxon>
        <taxon>Duplodnaviria</taxon>
        <taxon>Heunggongvirae</taxon>
        <taxon>Uroviricota</taxon>
        <taxon>Caudoviricetes</taxon>
    </lineage>
</organism>
<feature type="compositionally biased region" description="Low complexity" evidence="1">
    <location>
        <begin position="1"/>
        <end position="13"/>
    </location>
</feature>
<feature type="region of interest" description="Disordered" evidence="1">
    <location>
        <begin position="1"/>
        <end position="39"/>
    </location>
</feature>
<evidence type="ECO:0000256" key="1">
    <source>
        <dbReference type="SAM" id="MobiDB-lite"/>
    </source>
</evidence>